<dbReference type="PANTHER" id="PTHR47332:SF4">
    <property type="entry name" value="SET DOMAIN-CONTAINING PROTEIN 5"/>
    <property type="match status" value="1"/>
</dbReference>
<keyword evidence="1" id="KW-0732">Signal</keyword>
<evidence type="ECO:0000313" key="4">
    <source>
        <dbReference type="Proteomes" id="UP000813385"/>
    </source>
</evidence>
<dbReference type="OrthoDB" id="438641at2759"/>
<feature type="domain" description="SET" evidence="2">
    <location>
        <begin position="130"/>
        <end position="274"/>
    </location>
</feature>
<accession>A0A8K0TAH4</accession>
<dbReference type="EMBL" id="JAGPXD010000005">
    <property type="protein sequence ID" value="KAH7353913.1"/>
    <property type="molecule type" value="Genomic_DNA"/>
</dbReference>
<dbReference type="Proteomes" id="UP000813385">
    <property type="component" value="Unassembled WGS sequence"/>
</dbReference>
<proteinExistence type="predicted"/>
<evidence type="ECO:0000259" key="2">
    <source>
        <dbReference type="PROSITE" id="PS50280"/>
    </source>
</evidence>
<name>A0A8K0TAH4_9PEZI</name>
<dbReference type="PROSITE" id="PS50280">
    <property type="entry name" value="SET"/>
    <property type="match status" value="1"/>
</dbReference>
<evidence type="ECO:0000256" key="1">
    <source>
        <dbReference type="SAM" id="SignalP"/>
    </source>
</evidence>
<dbReference type="AlphaFoldDB" id="A0A8K0TAH4"/>
<dbReference type="CDD" id="cd20071">
    <property type="entry name" value="SET_SMYD"/>
    <property type="match status" value="1"/>
</dbReference>
<dbReference type="SUPFAM" id="SSF82199">
    <property type="entry name" value="SET domain"/>
    <property type="match status" value="1"/>
</dbReference>
<keyword evidence="4" id="KW-1185">Reference proteome</keyword>
<reference evidence="3" key="1">
    <citation type="journal article" date="2021" name="Nat. Commun.">
        <title>Genetic determinants of endophytism in the Arabidopsis root mycobiome.</title>
        <authorList>
            <person name="Mesny F."/>
            <person name="Miyauchi S."/>
            <person name="Thiergart T."/>
            <person name="Pickel B."/>
            <person name="Atanasova L."/>
            <person name="Karlsson M."/>
            <person name="Huettel B."/>
            <person name="Barry K.W."/>
            <person name="Haridas S."/>
            <person name="Chen C."/>
            <person name="Bauer D."/>
            <person name="Andreopoulos W."/>
            <person name="Pangilinan J."/>
            <person name="LaButti K."/>
            <person name="Riley R."/>
            <person name="Lipzen A."/>
            <person name="Clum A."/>
            <person name="Drula E."/>
            <person name="Henrissat B."/>
            <person name="Kohler A."/>
            <person name="Grigoriev I.V."/>
            <person name="Martin F.M."/>
            <person name="Hacquard S."/>
        </authorList>
    </citation>
    <scope>NUCLEOTIDE SEQUENCE</scope>
    <source>
        <strain evidence="3">MPI-CAGE-AT-0016</strain>
    </source>
</reference>
<comment type="caution">
    <text evidence="3">The sequence shown here is derived from an EMBL/GenBank/DDBJ whole genome shotgun (WGS) entry which is preliminary data.</text>
</comment>
<dbReference type="InterPro" id="IPR046341">
    <property type="entry name" value="SET_dom_sf"/>
</dbReference>
<dbReference type="InterPro" id="IPR001214">
    <property type="entry name" value="SET_dom"/>
</dbReference>
<feature type="chain" id="PRO_5035421359" description="SET domain-containing protein" evidence="1">
    <location>
        <begin position="26"/>
        <end position="425"/>
    </location>
</feature>
<sequence length="425" mass="47137">MAVHHLRVLAGLVVSSWTFALPASGLHPLNHPDNSCVLVDLSVTPLVRDAFLRCPVPAGDDASHINASAIFPWTHPKHCIEAKHGPDNRFCAFTAATSGPHGLSIVAEPRYAAHMAGFVSDAYQRRIPDPPYKVVELPGKGRGVVATRAIKRNEAILSDYAVLILDSRVLVALDKEDSDALLGLATDRLAQPERVYDGARSHPEHDIVLDVIATNAFSLDVGNETFYRLFPEIALMNHDCAPNARPRFSPRNFGALVTATRDIAAGEEITITYLAAGLPWYERRQRIRHWGFECTCAKCTAPRDEIRASDDRIRALQQGMEDINTMADERHILNVIRNAHRLLHLADKEGVAEAGIKVLQALKCAFLRRGLLEKAIGYAKQEMDLMVDMGELDERDQKMVTEAERQRLRLKYEQARAARADGNPS</sequence>
<dbReference type="PANTHER" id="PTHR47332">
    <property type="entry name" value="SET DOMAIN-CONTAINING PROTEIN 5"/>
    <property type="match status" value="1"/>
</dbReference>
<protein>
    <recommendedName>
        <fullName evidence="2">SET domain-containing protein</fullName>
    </recommendedName>
</protein>
<gene>
    <name evidence="3" type="ORF">B0T11DRAFT_287623</name>
</gene>
<dbReference type="InterPro" id="IPR053185">
    <property type="entry name" value="SET_domain_protein"/>
</dbReference>
<organism evidence="3 4">
    <name type="scientific">Plectosphaerella cucumerina</name>
    <dbReference type="NCBI Taxonomy" id="40658"/>
    <lineage>
        <taxon>Eukaryota</taxon>
        <taxon>Fungi</taxon>
        <taxon>Dikarya</taxon>
        <taxon>Ascomycota</taxon>
        <taxon>Pezizomycotina</taxon>
        <taxon>Sordariomycetes</taxon>
        <taxon>Hypocreomycetidae</taxon>
        <taxon>Glomerellales</taxon>
        <taxon>Plectosphaerellaceae</taxon>
        <taxon>Plectosphaerella</taxon>
    </lineage>
</organism>
<evidence type="ECO:0000313" key="3">
    <source>
        <dbReference type="EMBL" id="KAH7353913.1"/>
    </source>
</evidence>
<dbReference type="Gene3D" id="2.170.270.10">
    <property type="entry name" value="SET domain"/>
    <property type="match status" value="1"/>
</dbReference>
<feature type="signal peptide" evidence="1">
    <location>
        <begin position="1"/>
        <end position="25"/>
    </location>
</feature>
<dbReference type="Pfam" id="PF00856">
    <property type="entry name" value="SET"/>
    <property type="match status" value="1"/>
</dbReference>
<dbReference type="SMART" id="SM00317">
    <property type="entry name" value="SET"/>
    <property type="match status" value="1"/>
</dbReference>